<evidence type="ECO:0000313" key="1">
    <source>
        <dbReference type="EMBL" id="BAN23105.1"/>
    </source>
</evidence>
<proteinExistence type="predicted"/>
<dbReference type="HOGENOM" id="CLU_032896_2_0_4"/>
<evidence type="ECO:0008006" key="3">
    <source>
        <dbReference type="Google" id="ProtNLM"/>
    </source>
</evidence>
<gene>
    <name evidence="1" type="ORF">BRPE64_ACDS13510</name>
</gene>
<accession>R4WQB4</accession>
<sequence length="319" mass="34043">MNRRQFLSMAGAFAGCTGGVGEAFALTSSSPASASNVLVIVDLDGGNDSLNTVIPIADPLYRTLRPGLAISRSRALPLDENTALHPSLSMLMNVWHANELAIVQGVGVDATERSHYRSRQIWDTASDADEYRRDGWLERANGSRASMQDVVASGSFVAACEAAARRIAARDVHDAPDSVNVIRLTLHGFDTHENQAQRHAWLLTQLAEGLALLRTTLIASGDWRRTLVMTRSDFGRSARENAARGTEHGAAASHFMLGGNVRGGLFGAPPRLDALDAAGGLVVGIDFRSFYATALAACGHIDPASVFGGRFEPLPLLRA</sequence>
<reference evidence="1 2" key="2">
    <citation type="journal article" date="2018" name="Int. J. Syst. Evol. Microbiol.">
        <title>Burkholderia insecticola sp. nov., a gut symbiotic bacterium of the bean bug Riptortus pedestris.</title>
        <authorList>
            <person name="Takeshita K."/>
            <person name="Tamaki H."/>
            <person name="Ohbayashi T."/>
            <person name="Meng X.-Y."/>
            <person name="Sone T."/>
            <person name="Mitani Y."/>
            <person name="Peeters C."/>
            <person name="Kikuchi Y."/>
            <person name="Vandamme P."/>
        </authorList>
    </citation>
    <scope>NUCLEOTIDE SEQUENCE [LARGE SCALE GENOMIC DNA]</scope>
    <source>
        <strain evidence="1">RPE64</strain>
    </source>
</reference>
<dbReference type="KEGG" id="buo:BRPE64_ACDS13510"/>
<dbReference type="EMBL" id="AP013058">
    <property type="protein sequence ID" value="BAN23105.1"/>
    <property type="molecule type" value="Genomic_DNA"/>
</dbReference>
<dbReference type="STRING" id="758793.BRPE64_ACDS13510"/>
<evidence type="ECO:0000313" key="2">
    <source>
        <dbReference type="Proteomes" id="UP000013966"/>
    </source>
</evidence>
<dbReference type="PATRIC" id="fig|758793.3.peg.1353"/>
<keyword evidence="2" id="KW-1185">Reference proteome</keyword>
<dbReference type="PANTHER" id="PTHR43737:SF1">
    <property type="entry name" value="DUF1501 DOMAIN-CONTAINING PROTEIN"/>
    <property type="match status" value="1"/>
</dbReference>
<organism evidence="1 2">
    <name type="scientific">Caballeronia insecticola</name>
    <dbReference type="NCBI Taxonomy" id="758793"/>
    <lineage>
        <taxon>Bacteria</taxon>
        <taxon>Pseudomonadati</taxon>
        <taxon>Pseudomonadota</taxon>
        <taxon>Betaproteobacteria</taxon>
        <taxon>Burkholderiales</taxon>
        <taxon>Burkholderiaceae</taxon>
        <taxon>Caballeronia</taxon>
    </lineage>
</organism>
<dbReference type="OrthoDB" id="9779968at2"/>
<dbReference type="RefSeq" id="WP_016345259.1">
    <property type="nucleotide sequence ID" value="NC_021287.1"/>
</dbReference>
<dbReference type="AlphaFoldDB" id="R4WQB4"/>
<dbReference type="Proteomes" id="UP000013966">
    <property type="component" value="Chromosome 1"/>
</dbReference>
<name>R4WQB4_9BURK</name>
<protein>
    <recommendedName>
        <fullName evidence="3">Twin-arginine translocation pathway signal sequence domain-containing protein</fullName>
    </recommendedName>
</protein>
<dbReference type="PANTHER" id="PTHR43737">
    <property type="entry name" value="BLL7424 PROTEIN"/>
    <property type="match status" value="1"/>
</dbReference>
<dbReference type="InterPro" id="IPR010869">
    <property type="entry name" value="DUF1501"/>
</dbReference>
<reference evidence="1 2" key="1">
    <citation type="journal article" date="2013" name="Genome Announc.">
        <title>Complete Genome Sequence of Burkholderia sp. Strain RPE64, Bacterial Symbiont of the Bean Bug Riptortus pedestris.</title>
        <authorList>
            <person name="Shibata T.F."/>
            <person name="Maeda T."/>
            <person name="Nikoh N."/>
            <person name="Yamaguchi K."/>
            <person name="Oshima K."/>
            <person name="Hattori M."/>
            <person name="Nishiyama T."/>
            <person name="Hasebe M."/>
            <person name="Fukatsu T."/>
            <person name="Kikuchi Y."/>
            <person name="Shigenobu S."/>
        </authorList>
    </citation>
    <scope>NUCLEOTIDE SEQUENCE [LARGE SCALE GENOMIC DNA]</scope>
</reference>
<dbReference type="PROSITE" id="PS51257">
    <property type="entry name" value="PROKAR_LIPOPROTEIN"/>
    <property type="match status" value="1"/>
</dbReference>
<dbReference type="Pfam" id="PF07394">
    <property type="entry name" value="DUF1501"/>
    <property type="match status" value="1"/>
</dbReference>